<keyword evidence="1" id="KW-0812">Transmembrane</keyword>
<comment type="caution">
    <text evidence="2">The sequence shown here is derived from an EMBL/GenBank/DDBJ whole genome shotgun (WGS) entry which is preliminary data.</text>
</comment>
<dbReference type="Proteomes" id="UP001592581">
    <property type="component" value="Unassembled WGS sequence"/>
</dbReference>
<dbReference type="RefSeq" id="WP_380563829.1">
    <property type="nucleotide sequence ID" value="NZ_JBEUKS010000002.1"/>
</dbReference>
<protein>
    <recommendedName>
        <fullName evidence="4">Integral membrane protein</fullName>
    </recommendedName>
</protein>
<evidence type="ECO:0008006" key="4">
    <source>
        <dbReference type="Google" id="ProtNLM"/>
    </source>
</evidence>
<name>A0ABV6XJ84_9ACTN</name>
<keyword evidence="3" id="KW-1185">Reference proteome</keyword>
<evidence type="ECO:0000313" key="3">
    <source>
        <dbReference type="Proteomes" id="UP001592581"/>
    </source>
</evidence>
<feature type="transmembrane region" description="Helical" evidence="1">
    <location>
        <begin position="7"/>
        <end position="31"/>
    </location>
</feature>
<sequence length="136" mass="13871">MRTWTAAVAVFLLVLEALFFAGVGLLLGLAVRHQNMSLGGLSTDAMANGAWVGMGLLAAFLVVVAVLLARTAWRGGAMGRPTRILLIVCAVLHGVLAAALLALSGVVAFLAMLVMVGVMVFVLLTPTVTDASPGAA</sequence>
<feature type="transmembrane region" description="Helical" evidence="1">
    <location>
        <begin position="51"/>
        <end position="72"/>
    </location>
</feature>
<evidence type="ECO:0000313" key="2">
    <source>
        <dbReference type="EMBL" id="MFC1438326.1"/>
    </source>
</evidence>
<organism evidence="2 3">
    <name type="scientific">Streptacidiphilus jeojiensis</name>
    <dbReference type="NCBI Taxonomy" id="3229225"/>
    <lineage>
        <taxon>Bacteria</taxon>
        <taxon>Bacillati</taxon>
        <taxon>Actinomycetota</taxon>
        <taxon>Actinomycetes</taxon>
        <taxon>Kitasatosporales</taxon>
        <taxon>Streptomycetaceae</taxon>
        <taxon>Streptacidiphilus</taxon>
    </lineage>
</organism>
<evidence type="ECO:0000256" key="1">
    <source>
        <dbReference type="SAM" id="Phobius"/>
    </source>
</evidence>
<keyword evidence="1" id="KW-1133">Transmembrane helix</keyword>
<proteinExistence type="predicted"/>
<reference evidence="2 3" key="1">
    <citation type="submission" date="2024-06" db="EMBL/GenBank/DDBJ databases">
        <authorList>
            <person name="Lee S.D."/>
        </authorList>
    </citation>
    <scope>NUCLEOTIDE SEQUENCE [LARGE SCALE GENOMIC DNA]</scope>
    <source>
        <strain evidence="2 3">N1-10</strain>
    </source>
</reference>
<dbReference type="EMBL" id="JBEUKS010000002">
    <property type="protein sequence ID" value="MFC1438326.1"/>
    <property type="molecule type" value="Genomic_DNA"/>
</dbReference>
<gene>
    <name evidence="2" type="ORF">ABUW04_08655</name>
</gene>
<feature type="transmembrane region" description="Helical" evidence="1">
    <location>
        <begin position="109"/>
        <end position="128"/>
    </location>
</feature>
<keyword evidence="1" id="KW-0472">Membrane</keyword>
<accession>A0ABV6XJ84</accession>
<feature type="transmembrane region" description="Helical" evidence="1">
    <location>
        <begin position="84"/>
        <end position="103"/>
    </location>
</feature>